<keyword evidence="2 5" id="KW-0812">Transmembrane</keyword>
<feature type="domain" description="Peptidase S54 rhomboid" evidence="6">
    <location>
        <begin position="53"/>
        <end position="182"/>
    </location>
</feature>
<keyword evidence="8" id="KW-1185">Reference proteome</keyword>
<evidence type="ECO:0000256" key="4">
    <source>
        <dbReference type="ARBA" id="ARBA00023136"/>
    </source>
</evidence>
<proteinExistence type="predicted"/>
<dbReference type="OrthoDB" id="465874at2"/>
<keyword evidence="4 5" id="KW-0472">Membrane</keyword>
<dbReference type="SUPFAM" id="SSF144091">
    <property type="entry name" value="Rhomboid-like"/>
    <property type="match status" value="1"/>
</dbReference>
<dbReference type="Pfam" id="PF01694">
    <property type="entry name" value="Rhomboid"/>
    <property type="match status" value="1"/>
</dbReference>
<dbReference type="GO" id="GO:0004252">
    <property type="term" value="F:serine-type endopeptidase activity"/>
    <property type="evidence" value="ECO:0007669"/>
    <property type="project" value="InterPro"/>
</dbReference>
<reference evidence="7 8" key="1">
    <citation type="submission" date="2019-07" db="EMBL/GenBank/DDBJ databases">
        <title>Novel species of Flavobacterium.</title>
        <authorList>
            <person name="Liu Q."/>
            <person name="Xin Y.-H."/>
        </authorList>
    </citation>
    <scope>NUCLEOTIDE SEQUENCE [LARGE SCALE GENOMIC DNA]</scope>
    <source>
        <strain evidence="7 8">LB3P56</strain>
    </source>
</reference>
<dbReference type="AlphaFoldDB" id="A0A553CQV4"/>
<dbReference type="Gene3D" id="1.20.1540.10">
    <property type="entry name" value="Rhomboid-like"/>
    <property type="match status" value="1"/>
</dbReference>
<evidence type="ECO:0000313" key="8">
    <source>
        <dbReference type="Proteomes" id="UP000318585"/>
    </source>
</evidence>
<evidence type="ECO:0000256" key="3">
    <source>
        <dbReference type="ARBA" id="ARBA00022989"/>
    </source>
</evidence>
<evidence type="ECO:0000259" key="6">
    <source>
        <dbReference type="Pfam" id="PF01694"/>
    </source>
</evidence>
<feature type="transmembrane region" description="Helical" evidence="5">
    <location>
        <begin position="12"/>
        <end position="30"/>
    </location>
</feature>
<feature type="transmembrane region" description="Helical" evidence="5">
    <location>
        <begin position="89"/>
        <end position="107"/>
    </location>
</feature>
<dbReference type="RefSeq" id="WP_144070919.1">
    <property type="nucleotide sequence ID" value="NZ_VJZR01000002.1"/>
</dbReference>
<accession>A0A553CQV4</accession>
<evidence type="ECO:0000256" key="1">
    <source>
        <dbReference type="ARBA" id="ARBA00004141"/>
    </source>
</evidence>
<feature type="transmembrane region" description="Helical" evidence="5">
    <location>
        <begin position="66"/>
        <end position="84"/>
    </location>
</feature>
<dbReference type="GO" id="GO:0006508">
    <property type="term" value="P:proteolysis"/>
    <property type="evidence" value="ECO:0007669"/>
    <property type="project" value="UniProtKB-KW"/>
</dbReference>
<evidence type="ECO:0000256" key="2">
    <source>
        <dbReference type="ARBA" id="ARBA00022692"/>
    </source>
</evidence>
<organism evidence="7 8">
    <name type="scientific">Flavobacterium franklandianum</name>
    <dbReference type="NCBI Taxonomy" id="2594430"/>
    <lineage>
        <taxon>Bacteria</taxon>
        <taxon>Pseudomonadati</taxon>
        <taxon>Bacteroidota</taxon>
        <taxon>Flavobacteriia</taxon>
        <taxon>Flavobacteriales</taxon>
        <taxon>Flavobacteriaceae</taxon>
        <taxon>Flavobacterium</taxon>
    </lineage>
</organism>
<feature type="transmembrane region" description="Helical" evidence="5">
    <location>
        <begin position="138"/>
        <end position="157"/>
    </location>
</feature>
<evidence type="ECO:0000256" key="5">
    <source>
        <dbReference type="SAM" id="Phobius"/>
    </source>
</evidence>
<keyword evidence="7" id="KW-0645">Protease</keyword>
<dbReference type="EMBL" id="VJZR01000002">
    <property type="protein sequence ID" value="TRX22912.1"/>
    <property type="molecule type" value="Genomic_DNA"/>
</dbReference>
<gene>
    <name evidence="7" type="ORF">FNW17_03865</name>
</gene>
<dbReference type="InterPro" id="IPR035952">
    <property type="entry name" value="Rhomboid-like_sf"/>
</dbReference>
<feature type="transmembrane region" description="Helical" evidence="5">
    <location>
        <begin position="113"/>
        <end position="131"/>
    </location>
</feature>
<protein>
    <submittedName>
        <fullName evidence="7">Rhomboid family intramembrane serine protease</fullName>
    </submittedName>
</protein>
<feature type="transmembrane region" description="Helical" evidence="5">
    <location>
        <begin position="163"/>
        <end position="183"/>
    </location>
</feature>
<name>A0A553CQV4_9FLAO</name>
<evidence type="ECO:0000313" key="7">
    <source>
        <dbReference type="EMBL" id="TRX22912.1"/>
    </source>
</evidence>
<dbReference type="InterPro" id="IPR022764">
    <property type="entry name" value="Peptidase_S54_rhomboid_dom"/>
</dbReference>
<keyword evidence="7" id="KW-0378">Hydrolase</keyword>
<dbReference type="GO" id="GO:0016020">
    <property type="term" value="C:membrane"/>
    <property type="evidence" value="ECO:0007669"/>
    <property type="project" value="UniProtKB-SubCell"/>
</dbReference>
<comment type="caution">
    <text evidence="7">The sequence shown here is derived from an EMBL/GenBank/DDBJ whole genome shotgun (WGS) entry which is preliminary data.</text>
</comment>
<comment type="subcellular location">
    <subcellularLocation>
        <location evidence="1">Membrane</location>
        <topology evidence="1">Multi-pass membrane protein</topology>
    </subcellularLocation>
</comment>
<keyword evidence="3 5" id="KW-1133">Transmembrane helix</keyword>
<sequence>MNDNQFKYSNSVIALPLFFVWFLWFVYWLQIKFDFDFFEYGIYPRTVSGLQGVFFSSFIHSDLQHLYNNSIPLLILLAALKYFYSKQTYAVVGFGIVFSGIITWIIGRDNYHIGASSLIYVFVSFIFFKGIQTKYYRLVALSLTVVMVYGGLVWYIFPKVDEQISWEGHLAGLITGFALSLFYKTPEYKKIIKYNWEHPDFDPMEDKFMQRFDENGNFVNLPIIEPEEEFPSYYSSNLSVDYTIVENEKNESKPEP</sequence>
<dbReference type="Proteomes" id="UP000318585">
    <property type="component" value="Unassembled WGS sequence"/>
</dbReference>